<keyword evidence="1" id="KW-1133">Transmembrane helix</keyword>
<evidence type="ECO:0000256" key="1">
    <source>
        <dbReference type="SAM" id="Phobius"/>
    </source>
</evidence>
<evidence type="ECO:0000313" key="2">
    <source>
        <dbReference type="EMBL" id="MCT7373718.1"/>
    </source>
</evidence>
<feature type="transmembrane region" description="Helical" evidence="1">
    <location>
        <begin position="395"/>
        <end position="416"/>
    </location>
</feature>
<feature type="transmembrane region" description="Helical" evidence="1">
    <location>
        <begin position="167"/>
        <end position="188"/>
    </location>
</feature>
<proteinExistence type="predicted"/>
<dbReference type="RefSeq" id="WP_260900045.1">
    <property type="nucleotide sequence ID" value="NZ_JAOCZP010000001.1"/>
</dbReference>
<feature type="transmembrane region" description="Helical" evidence="1">
    <location>
        <begin position="315"/>
        <end position="334"/>
    </location>
</feature>
<feature type="transmembrane region" description="Helical" evidence="1">
    <location>
        <begin position="123"/>
        <end position="141"/>
    </location>
</feature>
<dbReference type="Pfam" id="PF14269">
    <property type="entry name" value="Arylsulfotran_2"/>
    <property type="match status" value="1"/>
</dbReference>
<dbReference type="InterPro" id="IPR053143">
    <property type="entry name" value="Arylsulfate_ST"/>
</dbReference>
<organism evidence="2 3">
    <name type="scientific">Chelativorans salis</name>
    <dbReference type="NCBI Taxonomy" id="2978478"/>
    <lineage>
        <taxon>Bacteria</taxon>
        <taxon>Pseudomonadati</taxon>
        <taxon>Pseudomonadota</taxon>
        <taxon>Alphaproteobacteria</taxon>
        <taxon>Hyphomicrobiales</taxon>
        <taxon>Phyllobacteriaceae</taxon>
        <taxon>Chelativorans</taxon>
    </lineage>
</organism>
<dbReference type="InterPro" id="IPR039535">
    <property type="entry name" value="ASST-like"/>
</dbReference>
<reference evidence="2 3" key="1">
    <citation type="submission" date="2022-09" db="EMBL/GenBank/DDBJ databases">
        <title>Chelativorans salina sp. nov., a novel slightly halophilic bacterium isolated from a saline lake sediment enrichment.</title>
        <authorList>
            <person name="Gao L."/>
            <person name="Fang B.-Z."/>
            <person name="Li W.-J."/>
        </authorList>
    </citation>
    <scope>NUCLEOTIDE SEQUENCE [LARGE SCALE GENOMIC DNA]</scope>
    <source>
        <strain evidence="2 3">EGI FJ00035</strain>
    </source>
</reference>
<dbReference type="Proteomes" id="UP001320831">
    <property type="component" value="Unassembled WGS sequence"/>
</dbReference>
<feature type="transmembrane region" description="Helical" evidence="1">
    <location>
        <begin position="27"/>
        <end position="52"/>
    </location>
</feature>
<gene>
    <name evidence="2" type="ORF">N5A92_01470</name>
</gene>
<dbReference type="InterPro" id="IPR015943">
    <property type="entry name" value="WD40/YVTN_repeat-like_dom_sf"/>
</dbReference>
<keyword evidence="1" id="KW-0472">Membrane</keyword>
<sequence>MEAVPSSAGGVRGTVPGIDRGYASRTLWILALLWIAVLLTAFHYVATLPWWLASPWRMADFNAAAPFQYRTLLPILVAGISQGVPWLDADLVFAAIEVGVWMLLIVVALRGLDFFCPDVSPPVRRLLAITVVIPVAMHLIVPDLRFSSTFQQEGGLLELGEWRTVRLFRYVYDLPAAVFTLALVILLARFERRPDMHRFAAYLGLFAVATLNRETTVCMIPAFLAVCYDRISRELLLKTLAAQVLVFAAVYGSAVWLIPNIENPHANVAGSEYENHLVHNLALFASPLYLVTYFARFGAGLYLPVLLLRRYLSPVLGRTLIWFGLPFLALAVYFGRLPEQRVVVEIMPIIWLAAVQAITAWNASHRGSAVSQLSGPRAVATSAPRGEAQGVAERAGTTAFVLMLMFLAFVGGAMVMQARVFPHQFFSDAYRAWDALRLQQRILSNPILTNLYERARTDERGVTIHNPARAFPGYTLFTSGDDQVARLVAMDGRVVHEWRLPYERVWEVGAAVAEPQPGSVIYMDRAKVFPNGDLLAIYISSADTPWGYGMVKMDRNSRVIWSYLDHVHHEMSIAPDGRIYTLVHQFNQEPQRGARQFDRPYLEDFLVELSPEGEELRRISLTEALVNSRYGGLLRFLPYSTLGDPLHPNNVKYIDAEAARNFPFGEEGDLLVSIREQSLLAVVSMETGEIKWAMTGAWLRQHDPSILPNGNILMFDNLGGLDGGNSSRVIEIDPRTSNIEWSFGGTSDHPLYSFLRSNAERLPNGNTLITESDGGRLLEVTREGDVVWSYVNPIRRGDRQHLIPIINGAQRIGVDYFEPGFRHKLAQPAAPRRR</sequence>
<dbReference type="Gene3D" id="2.130.10.10">
    <property type="entry name" value="YVTN repeat-like/Quinoprotein amine dehydrogenase"/>
    <property type="match status" value="1"/>
</dbReference>
<feature type="transmembrane region" description="Helical" evidence="1">
    <location>
        <begin position="91"/>
        <end position="111"/>
    </location>
</feature>
<feature type="transmembrane region" description="Helical" evidence="1">
    <location>
        <begin position="240"/>
        <end position="261"/>
    </location>
</feature>
<dbReference type="PANTHER" id="PTHR35340">
    <property type="entry name" value="PQQ ENZYME REPEAT PROTEIN-RELATED"/>
    <property type="match status" value="1"/>
</dbReference>
<feature type="transmembrane region" description="Helical" evidence="1">
    <location>
        <begin position="281"/>
        <end position="303"/>
    </location>
</feature>
<keyword evidence="3" id="KW-1185">Reference proteome</keyword>
<name>A0ABT2LH16_9HYPH</name>
<dbReference type="SUPFAM" id="SSF69304">
    <property type="entry name" value="Tricorn protease N-terminal domain"/>
    <property type="match status" value="1"/>
</dbReference>
<evidence type="ECO:0000313" key="3">
    <source>
        <dbReference type="Proteomes" id="UP001320831"/>
    </source>
</evidence>
<keyword evidence="1" id="KW-0812">Transmembrane</keyword>
<accession>A0ABT2LH16</accession>
<dbReference type="EMBL" id="JAOCZP010000001">
    <property type="protein sequence ID" value="MCT7373718.1"/>
    <property type="molecule type" value="Genomic_DNA"/>
</dbReference>
<protein>
    <submittedName>
        <fullName evidence="2">Arylsulfotransferase family protein</fullName>
    </submittedName>
</protein>
<comment type="caution">
    <text evidence="2">The sequence shown here is derived from an EMBL/GenBank/DDBJ whole genome shotgun (WGS) entry which is preliminary data.</text>
</comment>
<dbReference type="PANTHER" id="PTHR35340:SF5">
    <property type="entry name" value="ASST-DOMAIN-CONTAINING PROTEIN"/>
    <property type="match status" value="1"/>
</dbReference>